<proteinExistence type="predicted"/>
<protein>
    <submittedName>
        <fullName evidence="1">Uncharacterized protein</fullName>
    </submittedName>
</protein>
<name>A0A5P8W4E0_9NOSO</name>
<organism evidence="1 2">
    <name type="scientific">Nostoc sphaeroides CCNUC1</name>
    <dbReference type="NCBI Taxonomy" id="2653204"/>
    <lineage>
        <taxon>Bacteria</taxon>
        <taxon>Bacillati</taxon>
        <taxon>Cyanobacteriota</taxon>
        <taxon>Cyanophyceae</taxon>
        <taxon>Nostocales</taxon>
        <taxon>Nostocaceae</taxon>
        <taxon>Nostoc</taxon>
    </lineage>
</organism>
<sequence>MGMVITTPKSVAKGRLENVNTLFCKKSVRAIVFDLALV</sequence>
<reference evidence="1 2" key="1">
    <citation type="submission" date="2019-10" db="EMBL/GenBank/DDBJ databases">
        <title>Genomic and transcriptomic insights into the perfect genentic adaptation of a filamentous nitrogen-fixing cyanobacterium to rice fields.</title>
        <authorList>
            <person name="Chen Z."/>
        </authorList>
    </citation>
    <scope>NUCLEOTIDE SEQUENCE [LARGE SCALE GENOMIC DNA]</scope>
    <source>
        <strain evidence="1">CCNUC1</strain>
    </source>
</reference>
<dbReference type="Proteomes" id="UP000326678">
    <property type="component" value="Chromosome Gxm1"/>
</dbReference>
<keyword evidence="2" id="KW-1185">Reference proteome</keyword>
<evidence type="ECO:0000313" key="2">
    <source>
        <dbReference type="Proteomes" id="UP000326678"/>
    </source>
</evidence>
<gene>
    <name evidence="1" type="ORF">GXM_05012</name>
</gene>
<dbReference type="AlphaFoldDB" id="A0A5P8W4E0"/>
<evidence type="ECO:0000313" key="1">
    <source>
        <dbReference type="EMBL" id="QFS47520.1"/>
    </source>
</evidence>
<accession>A0A5P8W4E0</accession>
<dbReference type="EMBL" id="CP045226">
    <property type="protein sequence ID" value="QFS47520.1"/>
    <property type="molecule type" value="Genomic_DNA"/>
</dbReference>
<dbReference type="KEGG" id="nsh:GXM_05012"/>